<evidence type="ECO:0000256" key="2">
    <source>
        <dbReference type="ARBA" id="ARBA00022729"/>
    </source>
</evidence>
<evidence type="ECO:0000256" key="5">
    <source>
        <dbReference type="ARBA" id="ARBA00023288"/>
    </source>
</evidence>
<dbReference type="Pfam" id="PF01547">
    <property type="entry name" value="SBP_bac_1"/>
    <property type="match status" value="1"/>
</dbReference>
<keyword evidence="3" id="KW-0472">Membrane</keyword>
<dbReference type="InterPro" id="IPR050490">
    <property type="entry name" value="Bact_solute-bd_prot1"/>
</dbReference>
<protein>
    <submittedName>
        <fullName evidence="6">Multiple sugar transport system substrate-binding protein</fullName>
    </submittedName>
</protein>
<evidence type="ECO:0000256" key="3">
    <source>
        <dbReference type="ARBA" id="ARBA00023136"/>
    </source>
</evidence>
<accession>A0AAE4A086</accession>
<proteinExistence type="predicted"/>
<dbReference type="AlphaFoldDB" id="A0AAE4A086"/>
<dbReference type="InterPro" id="IPR006059">
    <property type="entry name" value="SBP"/>
</dbReference>
<reference evidence="6 7" key="1">
    <citation type="submission" date="2023-07" db="EMBL/GenBank/DDBJ databases">
        <title>Sequencing the genomes of 1000 actinobacteria strains.</title>
        <authorList>
            <person name="Klenk H.-P."/>
        </authorList>
    </citation>
    <scope>NUCLEOTIDE SEQUENCE [LARGE SCALE GENOMIC DNA]</scope>
    <source>
        <strain evidence="6 7">DSM 44711</strain>
    </source>
</reference>
<keyword evidence="4" id="KW-0564">Palmitate</keyword>
<gene>
    <name evidence="6" type="ORF">J2S44_007070</name>
</gene>
<dbReference type="PANTHER" id="PTHR43649">
    <property type="entry name" value="ARABINOSE-BINDING PROTEIN-RELATED"/>
    <property type="match status" value="1"/>
</dbReference>
<sequence length="438" mass="46421">MRRRSLLAASSAAMLLAACGTGDDEGGENGAAPAIEGDENAPANLVFWAWAENIQQVVDLWNSKNPTQKVQLSGQAASDELVSKFLTAVKAGNAPDVVQAEYQALPTLITNNALADLTSAIDDTTKSAFPAGTWNLTSFGGATYGIPQDVGPMMLFYREDIFTEMGFSVPKTWEEFGVLAKAVRQKDPKKYLTTFSPGDAGWLAGFAQQAGSKWWSNSNDAWTVAVNDEATKKMLSFWGGLVNSGDLLGDPMYTPQWNSQMSDGTIIAWPSAVWGAGVLTGVTPGLAGKWKAAPMPQWSASEQYTGFWGGSSTAVSTSSTQKAQAAKFAKWLNSDPEALAALAKIGLYPAASAGQTAEVLGAPPAIMSAQPDYYTTAAAIAKTARGFDSWGPNTNVTYGAFEDLLPTAVKNKTDFTAVADQVQNTSLEDLKKQGYQVA</sequence>
<dbReference type="RefSeq" id="WP_310423187.1">
    <property type="nucleotide sequence ID" value="NZ_JAVDYC010000001.1"/>
</dbReference>
<name>A0AAE4A086_9ACTN</name>
<dbReference type="SUPFAM" id="SSF53850">
    <property type="entry name" value="Periplasmic binding protein-like II"/>
    <property type="match status" value="1"/>
</dbReference>
<keyword evidence="1" id="KW-1003">Cell membrane</keyword>
<evidence type="ECO:0000256" key="4">
    <source>
        <dbReference type="ARBA" id="ARBA00023139"/>
    </source>
</evidence>
<evidence type="ECO:0000313" key="6">
    <source>
        <dbReference type="EMBL" id="MDR7326820.1"/>
    </source>
</evidence>
<keyword evidence="6" id="KW-0813">Transport</keyword>
<dbReference type="PROSITE" id="PS51257">
    <property type="entry name" value="PROKAR_LIPOPROTEIN"/>
    <property type="match status" value="1"/>
</dbReference>
<keyword evidence="2" id="KW-0732">Signal</keyword>
<dbReference type="Proteomes" id="UP001183629">
    <property type="component" value="Unassembled WGS sequence"/>
</dbReference>
<organism evidence="6 7">
    <name type="scientific">Catenuloplanes niger</name>
    <dbReference type="NCBI Taxonomy" id="587534"/>
    <lineage>
        <taxon>Bacteria</taxon>
        <taxon>Bacillati</taxon>
        <taxon>Actinomycetota</taxon>
        <taxon>Actinomycetes</taxon>
        <taxon>Micromonosporales</taxon>
        <taxon>Micromonosporaceae</taxon>
        <taxon>Catenuloplanes</taxon>
    </lineage>
</organism>
<evidence type="ECO:0000313" key="7">
    <source>
        <dbReference type="Proteomes" id="UP001183629"/>
    </source>
</evidence>
<keyword evidence="7" id="KW-1185">Reference proteome</keyword>
<evidence type="ECO:0000256" key="1">
    <source>
        <dbReference type="ARBA" id="ARBA00022475"/>
    </source>
</evidence>
<dbReference type="Gene3D" id="3.40.190.10">
    <property type="entry name" value="Periplasmic binding protein-like II"/>
    <property type="match status" value="2"/>
</dbReference>
<dbReference type="PANTHER" id="PTHR43649:SF33">
    <property type="entry name" value="POLYGALACTURONAN_RHAMNOGALACTURONAN-BINDING PROTEIN YTCQ"/>
    <property type="match status" value="1"/>
</dbReference>
<keyword evidence="6" id="KW-0762">Sugar transport</keyword>
<keyword evidence="5" id="KW-0449">Lipoprotein</keyword>
<dbReference type="EMBL" id="JAVDYC010000001">
    <property type="protein sequence ID" value="MDR7326820.1"/>
    <property type="molecule type" value="Genomic_DNA"/>
</dbReference>
<comment type="caution">
    <text evidence="6">The sequence shown here is derived from an EMBL/GenBank/DDBJ whole genome shotgun (WGS) entry which is preliminary data.</text>
</comment>